<evidence type="ECO:0000256" key="1">
    <source>
        <dbReference type="ARBA" id="ARBA00001947"/>
    </source>
</evidence>
<comment type="cofactor">
    <cofactor evidence="1">
        <name>Zn(2+)</name>
        <dbReference type="ChEBI" id="CHEBI:29105"/>
    </cofactor>
</comment>
<dbReference type="GO" id="GO:0016491">
    <property type="term" value="F:oxidoreductase activity"/>
    <property type="evidence" value="ECO:0007669"/>
    <property type="project" value="UniProtKB-KW"/>
</dbReference>
<dbReference type="PANTHER" id="PTHR43350">
    <property type="entry name" value="NAD-DEPENDENT ALCOHOL DEHYDROGENASE"/>
    <property type="match status" value="1"/>
</dbReference>
<dbReference type="Gene3D" id="3.90.180.10">
    <property type="entry name" value="Medium-chain alcohol dehydrogenases, catalytic domain"/>
    <property type="match status" value="1"/>
</dbReference>
<reference evidence="6" key="1">
    <citation type="journal article" date="2019" name="PLoS Negl. Trop. Dis.">
        <title>Revisiting the worldwide diversity of Leptospira species in the environment.</title>
        <authorList>
            <person name="Vincent A.T."/>
            <person name="Schiettekatte O."/>
            <person name="Bourhy P."/>
            <person name="Veyrier F.J."/>
            <person name="Picardeau M."/>
        </authorList>
    </citation>
    <scope>NUCLEOTIDE SEQUENCE [LARGE SCALE GENOMIC DNA]</scope>
    <source>
        <strain evidence="6">SSS9</strain>
    </source>
</reference>
<gene>
    <name evidence="6" type="ORF">EHO59_02645</name>
</gene>
<dbReference type="RefSeq" id="WP_135584475.1">
    <property type="nucleotide sequence ID" value="NZ_RQEP01000005.1"/>
</dbReference>
<evidence type="ECO:0000256" key="2">
    <source>
        <dbReference type="ARBA" id="ARBA00008072"/>
    </source>
</evidence>
<accession>A0A4R9G638</accession>
<keyword evidence="3" id="KW-0479">Metal-binding</keyword>
<dbReference type="EMBL" id="RQEP01000005">
    <property type="protein sequence ID" value="TGK07032.1"/>
    <property type="molecule type" value="Genomic_DNA"/>
</dbReference>
<sequence>MQFVSFTAFDYNSDDSFSRSVYEMEGSEESGWKIQRNALPYLELGKGYRLVKTELCGICSTDLDRRFLPFALPQVIGHEVLVSDPLTHKKYVLEINDTVAARGEETDPFCNIGIPTHSPTRMVLGIDRLPGGFGPYILAPVGTLVETGSLKDKEAVLLEPFAASLHGVEVSLDRRGRDLPQKIAVLGARRLGSLVIAALDLYRKRKNLSYEIVSILRHEDLKELSLSVGADKVFYFSNLGKEETEIEKTIGADTKMFDRSEEALLGKVFDRSKIEPKAIKWADCKDAFDLVFDTTGSVSGLETAMYLTAKEIHRKTTNGQASLGISHLTEMVVDEISITYLRSDLSDLIWGIQETSPTWIYISSQTELTKEEQIWIDQLKTQNKYKFFVGSIQEADEFLHSTEFDGALPHFDFAIIGSSSELDPILRPKTGIERSLVRPRGSVLISQGAKKDPNPFAFWILSGGILSSSRCGDFHRTRELLESEPGFLHTVSEALISGEYDSQSIPEAYLAARKSENIKVIVRHGAS</sequence>
<dbReference type="OrthoDB" id="334894at2"/>
<keyword evidence="4" id="KW-0862">Zinc</keyword>
<protein>
    <submittedName>
        <fullName evidence="6">Zinc-binding alcohol dehydrogenase</fullName>
    </submittedName>
</protein>
<evidence type="ECO:0000313" key="7">
    <source>
        <dbReference type="Proteomes" id="UP000297453"/>
    </source>
</evidence>
<evidence type="ECO:0000256" key="5">
    <source>
        <dbReference type="ARBA" id="ARBA00023002"/>
    </source>
</evidence>
<evidence type="ECO:0000256" key="4">
    <source>
        <dbReference type="ARBA" id="ARBA00022833"/>
    </source>
</evidence>
<dbReference type="InterPro" id="IPR011032">
    <property type="entry name" value="GroES-like_sf"/>
</dbReference>
<keyword evidence="7" id="KW-1185">Reference proteome</keyword>
<organism evidence="6 7">
    <name type="scientific">Leptospira semungkisensis</name>
    <dbReference type="NCBI Taxonomy" id="2484985"/>
    <lineage>
        <taxon>Bacteria</taxon>
        <taxon>Pseudomonadati</taxon>
        <taxon>Spirochaetota</taxon>
        <taxon>Spirochaetia</taxon>
        <taxon>Leptospirales</taxon>
        <taxon>Leptospiraceae</taxon>
        <taxon>Leptospira</taxon>
    </lineage>
</organism>
<dbReference type="GO" id="GO:0046872">
    <property type="term" value="F:metal ion binding"/>
    <property type="evidence" value="ECO:0007669"/>
    <property type="project" value="UniProtKB-KW"/>
</dbReference>
<dbReference type="Proteomes" id="UP000297453">
    <property type="component" value="Unassembled WGS sequence"/>
</dbReference>
<name>A0A4R9G638_9LEPT</name>
<dbReference type="AlphaFoldDB" id="A0A4R9G638"/>
<comment type="similarity">
    <text evidence="2">Belongs to the zinc-containing alcohol dehydrogenase family.</text>
</comment>
<dbReference type="Gene3D" id="3.40.50.720">
    <property type="entry name" value="NAD(P)-binding Rossmann-like Domain"/>
    <property type="match status" value="1"/>
</dbReference>
<evidence type="ECO:0000313" key="6">
    <source>
        <dbReference type="EMBL" id="TGK07032.1"/>
    </source>
</evidence>
<proteinExistence type="inferred from homology"/>
<evidence type="ECO:0000256" key="3">
    <source>
        <dbReference type="ARBA" id="ARBA00022723"/>
    </source>
</evidence>
<dbReference type="PANTHER" id="PTHR43350:SF19">
    <property type="entry name" value="D-GULOSIDE 3-DEHYDROGENASE"/>
    <property type="match status" value="1"/>
</dbReference>
<comment type="caution">
    <text evidence="6">The sequence shown here is derived from an EMBL/GenBank/DDBJ whole genome shotgun (WGS) entry which is preliminary data.</text>
</comment>
<dbReference type="SUPFAM" id="SSF50129">
    <property type="entry name" value="GroES-like"/>
    <property type="match status" value="1"/>
</dbReference>
<keyword evidence="5" id="KW-0560">Oxidoreductase</keyword>